<keyword evidence="3" id="KW-1185">Reference proteome</keyword>
<dbReference type="PROSITE" id="PS51257">
    <property type="entry name" value="PROKAR_LIPOPROTEIN"/>
    <property type="match status" value="1"/>
</dbReference>
<protein>
    <recommendedName>
        <fullName evidence="4">Entericidin A/B family lipoprotein</fullName>
    </recommendedName>
</protein>
<evidence type="ECO:0000256" key="1">
    <source>
        <dbReference type="SAM" id="SignalP"/>
    </source>
</evidence>
<feature type="chain" id="PRO_5046232851" description="Entericidin A/B family lipoprotein" evidence="1">
    <location>
        <begin position="19"/>
        <end position="41"/>
    </location>
</feature>
<feature type="signal peptide" evidence="1">
    <location>
        <begin position="1"/>
        <end position="18"/>
    </location>
</feature>
<sequence>MTQRFALVSCILAMVALAGCETVKGASRDVHTGAEAVQNMF</sequence>
<evidence type="ECO:0000313" key="3">
    <source>
        <dbReference type="Proteomes" id="UP001528040"/>
    </source>
</evidence>
<evidence type="ECO:0000313" key="2">
    <source>
        <dbReference type="EMBL" id="MDA5094929.1"/>
    </source>
</evidence>
<gene>
    <name evidence="2" type="ORF">O2N63_12620</name>
</gene>
<dbReference type="Proteomes" id="UP001528040">
    <property type="component" value="Unassembled WGS sequence"/>
</dbReference>
<comment type="caution">
    <text evidence="2">The sequence shown here is derived from an EMBL/GenBank/DDBJ whole genome shotgun (WGS) entry which is preliminary data.</text>
</comment>
<name>A0ABT4W338_9RHOB</name>
<proteinExistence type="predicted"/>
<keyword evidence="1" id="KW-0732">Signal</keyword>
<dbReference type="EMBL" id="JAQIIO010000006">
    <property type="protein sequence ID" value="MDA5094929.1"/>
    <property type="molecule type" value="Genomic_DNA"/>
</dbReference>
<organism evidence="2 3">
    <name type="scientific">Aliiroseovarius salicola</name>
    <dbReference type="NCBI Taxonomy" id="3009082"/>
    <lineage>
        <taxon>Bacteria</taxon>
        <taxon>Pseudomonadati</taxon>
        <taxon>Pseudomonadota</taxon>
        <taxon>Alphaproteobacteria</taxon>
        <taxon>Rhodobacterales</taxon>
        <taxon>Paracoccaceae</taxon>
        <taxon>Aliiroseovarius</taxon>
    </lineage>
</organism>
<accession>A0ABT4W338</accession>
<reference evidence="2 3" key="1">
    <citation type="submission" date="2023-01" db="EMBL/GenBank/DDBJ databases">
        <authorList>
            <person name="Yoon J.-W."/>
        </authorList>
    </citation>
    <scope>NUCLEOTIDE SEQUENCE [LARGE SCALE GENOMIC DNA]</scope>
    <source>
        <strain evidence="2 3">KMU-50</strain>
    </source>
</reference>
<evidence type="ECO:0008006" key="4">
    <source>
        <dbReference type="Google" id="ProtNLM"/>
    </source>
</evidence>
<dbReference type="RefSeq" id="WP_271054636.1">
    <property type="nucleotide sequence ID" value="NZ_JAQIIO010000006.1"/>
</dbReference>